<keyword evidence="1" id="KW-0175">Coiled coil</keyword>
<gene>
    <name evidence="3" type="ORF">OVA965_LOCUS13091</name>
    <name evidence="4" type="ORF">TMI583_LOCUS13097</name>
</gene>
<dbReference type="EMBL" id="CAJNOK010005390">
    <property type="protein sequence ID" value="CAF0970872.1"/>
    <property type="molecule type" value="Genomic_DNA"/>
</dbReference>
<comment type="caution">
    <text evidence="3">The sequence shown here is derived from an EMBL/GenBank/DDBJ whole genome shotgun (WGS) entry which is preliminary data.</text>
</comment>
<reference evidence="3" key="1">
    <citation type="submission" date="2021-02" db="EMBL/GenBank/DDBJ databases">
        <authorList>
            <person name="Nowell W R."/>
        </authorList>
    </citation>
    <scope>NUCLEOTIDE SEQUENCE</scope>
</reference>
<dbReference type="AlphaFoldDB" id="A0A8S2DL88"/>
<evidence type="ECO:0000256" key="1">
    <source>
        <dbReference type="SAM" id="Coils"/>
    </source>
</evidence>
<evidence type="ECO:0000313" key="3">
    <source>
        <dbReference type="EMBL" id="CAF0970872.1"/>
    </source>
</evidence>
<sequence length="522" mass="59817">MYLCVRLDIILLWHVNEPANSDLDLSSQILPKQISNVNNQKQQDVTLIQSKENQIVPSVSSDDVDASYKSLTEPSKITVIEEPKQPEQQSKPDRRRSSKETKKASVTITDHLDKQGESTGISSSEDESKHENSAEQDDVLKHEVIVENKSEQEVLSSSLLPSNQQSTTMSVEPETPVFSAVEDEEKWDKIIDNVQWSAHTPSVSTNFKRTSSERQSLNGPTFQNEQVDDIASGMKNAIQRLNSVQLDKYAYINENISELQTNIELVKALRDDIQQEKSLINSLLTRSNHGYSTSNDQDSDDVELLANDLKEKWENVRTTSVNLVERLDDYCLKMNQFIDEHDRLNDWLTNAERELTDVQTNSNLENINEILEKLKKTLETGVGAQVDIRFLQENLQLLHSTMKDFDQFSRQLSINSNENDNNNGENLLITKEERVNGSRLLFSTQQQKLEQLAFNYTDYLKRCKHLYEQTLRQQTYLNNFNGVNYDLSLLLNDFEQKFNVDQQHATEQVCNTKHSGHLGGVF</sequence>
<accession>A0A8S2DL88</accession>
<evidence type="ECO:0000256" key="2">
    <source>
        <dbReference type="SAM" id="MobiDB-lite"/>
    </source>
</evidence>
<dbReference type="Proteomes" id="UP000677228">
    <property type="component" value="Unassembled WGS sequence"/>
</dbReference>
<dbReference type="EMBL" id="CAJOBA010005397">
    <property type="protein sequence ID" value="CAF3742298.1"/>
    <property type="molecule type" value="Genomic_DNA"/>
</dbReference>
<evidence type="ECO:0000313" key="5">
    <source>
        <dbReference type="Proteomes" id="UP000677228"/>
    </source>
</evidence>
<feature type="region of interest" description="Disordered" evidence="2">
    <location>
        <begin position="75"/>
        <end position="139"/>
    </location>
</feature>
<dbReference type="SUPFAM" id="SSF46966">
    <property type="entry name" value="Spectrin repeat"/>
    <property type="match status" value="1"/>
</dbReference>
<dbReference type="Proteomes" id="UP000682733">
    <property type="component" value="Unassembled WGS sequence"/>
</dbReference>
<feature type="compositionally biased region" description="Basic and acidic residues" evidence="2">
    <location>
        <begin position="126"/>
        <end position="139"/>
    </location>
</feature>
<dbReference type="Gene3D" id="1.20.58.60">
    <property type="match status" value="1"/>
</dbReference>
<proteinExistence type="predicted"/>
<name>A0A8S2DL88_9BILA</name>
<evidence type="ECO:0000313" key="4">
    <source>
        <dbReference type="EMBL" id="CAF3742298.1"/>
    </source>
</evidence>
<feature type="compositionally biased region" description="Polar residues" evidence="2">
    <location>
        <begin position="161"/>
        <end position="170"/>
    </location>
</feature>
<protein>
    <submittedName>
        <fullName evidence="3">Uncharacterized protein</fullName>
    </submittedName>
</protein>
<feature type="coiled-coil region" evidence="1">
    <location>
        <begin position="256"/>
        <end position="286"/>
    </location>
</feature>
<organism evidence="3 5">
    <name type="scientific">Didymodactylos carnosus</name>
    <dbReference type="NCBI Taxonomy" id="1234261"/>
    <lineage>
        <taxon>Eukaryota</taxon>
        <taxon>Metazoa</taxon>
        <taxon>Spiralia</taxon>
        <taxon>Gnathifera</taxon>
        <taxon>Rotifera</taxon>
        <taxon>Eurotatoria</taxon>
        <taxon>Bdelloidea</taxon>
        <taxon>Philodinida</taxon>
        <taxon>Philodinidae</taxon>
        <taxon>Didymodactylos</taxon>
    </lineage>
</organism>
<feature type="region of interest" description="Disordered" evidence="2">
    <location>
        <begin position="151"/>
        <end position="174"/>
    </location>
</feature>